<dbReference type="GO" id="GO:0015990">
    <property type="term" value="P:electron transport coupled proton transport"/>
    <property type="evidence" value="ECO:0007669"/>
    <property type="project" value="TreeGrafter"/>
</dbReference>
<evidence type="ECO:0000256" key="5">
    <source>
        <dbReference type="ARBA" id="ARBA00022989"/>
    </source>
</evidence>
<evidence type="ECO:0000256" key="7">
    <source>
        <dbReference type="ARBA" id="ARBA00025189"/>
    </source>
</evidence>
<dbReference type="InterPro" id="IPR010227">
    <property type="entry name" value="NADH_Q_OxRdtase_chainM/4"/>
</dbReference>
<comment type="caution">
    <text evidence="14">The sequence shown here is derived from an EMBL/GenBank/DDBJ whole genome shotgun (WGS) entry which is preliminary data.</text>
</comment>
<dbReference type="GO" id="GO:0048039">
    <property type="term" value="F:ubiquinone binding"/>
    <property type="evidence" value="ECO:0007669"/>
    <property type="project" value="TreeGrafter"/>
</dbReference>
<evidence type="ECO:0000256" key="6">
    <source>
        <dbReference type="ARBA" id="ARBA00023136"/>
    </source>
</evidence>
<organism evidence="14 15">
    <name type="scientific">Candidatus Pantoea edessiphila</name>
    <dbReference type="NCBI Taxonomy" id="2044610"/>
    <lineage>
        <taxon>Bacteria</taxon>
        <taxon>Pseudomonadati</taxon>
        <taxon>Pseudomonadota</taxon>
        <taxon>Gammaproteobacteria</taxon>
        <taxon>Enterobacterales</taxon>
        <taxon>Erwiniaceae</taxon>
        <taxon>Pantoea</taxon>
    </lineage>
</organism>
<evidence type="ECO:0000256" key="2">
    <source>
        <dbReference type="ARBA" id="ARBA00009025"/>
    </source>
</evidence>
<evidence type="ECO:0000256" key="11">
    <source>
        <dbReference type="RuleBase" id="RU000320"/>
    </source>
</evidence>
<dbReference type="NCBIfam" id="TIGR01972">
    <property type="entry name" value="NDH_I_M"/>
    <property type="match status" value="1"/>
</dbReference>
<dbReference type="InterPro" id="IPR003918">
    <property type="entry name" value="NADH_UbQ_OxRdtase"/>
</dbReference>
<dbReference type="AlphaFoldDB" id="A0A2P5T0V0"/>
<feature type="transmembrane region" description="Helical" evidence="12">
    <location>
        <begin position="255"/>
        <end position="275"/>
    </location>
</feature>
<dbReference type="EMBL" id="PDKT01000001">
    <property type="protein sequence ID" value="PPI88219.1"/>
    <property type="molecule type" value="Genomic_DNA"/>
</dbReference>
<feature type="transmembrane region" description="Helical" evidence="12">
    <location>
        <begin position="30"/>
        <end position="48"/>
    </location>
</feature>
<evidence type="ECO:0000256" key="3">
    <source>
        <dbReference type="ARBA" id="ARBA00019906"/>
    </source>
</evidence>
<evidence type="ECO:0000256" key="12">
    <source>
        <dbReference type="SAM" id="Phobius"/>
    </source>
</evidence>
<feature type="transmembrane region" description="Helical" evidence="12">
    <location>
        <begin position="340"/>
        <end position="362"/>
    </location>
</feature>
<comment type="similarity">
    <text evidence="2">Belongs to the complex I subunit 4 family.</text>
</comment>
<feature type="transmembrane region" description="Helical" evidence="12">
    <location>
        <begin position="456"/>
        <end position="477"/>
    </location>
</feature>
<feature type="transmembrane region" description="Helical" evidence="12">
    <location>
        <begin position="114"/>
        <end position="133"/>
    </location>
</feature>
<feature type="domain" description="NADH:quinone oxidoreductase/Mrp antiporter transmembrane" evidence="13">
    <location>
        <begin position="133"/>
        <end position="430"/>
    </location>
</feature>
<dbReference type="GO" id="GO:0008137">
    <property type="term" value="F:NADH dehydrogenase (ubiquinone) activity"/>
    <property type="evidence" value="ECO:0007669"/>
    <property type="project" value="InterPro"/>
</dbReference>
<evidence type="ECO:0000313" key="15">
    <source>
        <dbReference type="Proteomes" id="UP000296153"/>
    </source>
</evidence>
<feature type="transmembrane region" description="Helical" evidence="12">
    <location>
        <begin position="139"/>
        <end position="157"/>
    </location>
</feature>
<gene>
    <name evidence="14" type="ORF">CRV12_01105</name>
</gene>
<evidence type="ECO:0000256" key="4">
    <source>
        <dbReference type="ARBA" id="ARBA00022692"/>
    </source>
</evidence>
<feature type="transmembrane region" description="Helical" evidence="12">
    <location>
        <begin position="416"/>
        <end position="444"/>
    </location>
</feature>
<dbReference type="PANTHER" id="PTHR43507:SF1">
    <property type="entry name" value="NADH-UBIQUINONE OXIDOREDUCTASE CHAIN 4"/>
    <property type="match status" value="1"/>
</dbReference>
<dbReference type="PANTHER" id="PTHR43507">
    <property type="entry name" value="NADH-UBIQUINONE OXIDOREDUCTASE CHAIN 4"/>
    <property type="match status" value="1"/>
</dbReference>
<dbReference type="GO" id="GO:0016020">
    <property type="term" value="C:membrane"/>
    <property type="evidence" value="ECO:0007669"/>
    <property type="project" value="UniProtKB-SubCell"/>
</dbReference>
<evidence type="ECO:0000256" key="9">
    <source>
        <dbReference type="ARBA" id="ARBA00031584"/>
    </source>
</evidence>
<feature type="transmembrane region" description="Helical" evidence="12">
    <location>
        <begin position="169"/>
        <end position="196"/>
    </location>
</feature>
<dbReference type="Proteomes" id="UP000296153">
    <property type="component" value="Unassembled WGS sequence"/>
</dbReference>
<dbReference type="GO" id="GO:0042773">
    <property type="term" value="P:ATP synthesis coupled electron transport"/>
    <property type="evidence" value="ECO:0007669"/>
    <property type="project" value="InterPro"/>
</dbReference>
<dbReference type="GO" id="GO:0003954">
    <property type="term" value="F:NADH dehydrogenase activity"/>
    <property type="evidence" value="ECO:0007669"/>
    <property type="project" value="TreeGrafter"/>
</dbReference>
<comment type="subcellular location">
    <subcellularLocation>
        <location evidence="1">Endomembrane system</location>
        <topology evidence="1">Multi-pass membrane protein</topology>
    </subcellularLocation>
    <subcellularLocation>
        <location evidence="11">Membrane</location>
        <topology evidence="11">Multi-pass membrane protein</topology>
    </subcellularLocation>
</comment>
<accession>A0A2P5T0V0</accession>
<comment type="subunit">
    <text evidence="8">Composed of 13 different subunits. Subunits NuoA, H, J, K, L, M, N constitute the membrane sector of the complex.</text>
</comment>
<evidence type="ECO:0000256" key="8">
    <source>
        <dbReference type="ARBA" id="ARBA00025811"/>
    </source>
</evidence>
<proteinExistence type="inferred from homology"/>
<feature type="transmembrane region" description="Helical" evidence="12">
    <location>
        <begin position="287"/>
        <end position="306"/>
    </location>
</feature>
<dbReference type="PRINTS" id="PR01437">
    <property type="entry name" value="NUOXDRDTASE4"/>
</dbReference>
<dbReference type="OrthoDB" id="9768329at2"/>
<feature type="transmembrane region" description="Helical" evidence="12">
    <location>
        <begin position="220"/>
        <end position="243"/>
    </location>
</feature>
<keyword evidence="4 11" id="KW-0812">Transmembrane</keyword>
<dbReference type="RefSeq" id="WP_136130828.1">
    <property type="nucleotide sequence ID" value="NZ_PDKT01000001.1"/>
</dbReference>
<dbReference type="Pfam" id="PF00361">
    <property type="entry name" value="Proton_antipo_M"/>
    <property type="match status" value="1"/>
</dbReference>
<feature type="transmembrane region" description="Helical" evidence="12">
    <location>
        <begin position="6"/>
        <end position="23"/>
    </location>
</feature>
<evidence type="ECO:0000256" key="10">
    <source>
        <dbReference type="ARBA" id="ARBA00032798"/>
    </source>
</evidence>
<name>A0A2P5T0V0_9GAMM</name>
<dbReference type="InterPro" id="IPR001750">
    <property type="entry name" value="ND/Mrp_TM"/>
</dbReference>
<keyword evidence="6 12" id="KW-0472">Membrane</keyword>
<evidence type="ECO:0000313" key="14">
    <source>
        <dbReference type="EMBL" id="PPI88219.1"/>
    </source>
</evidence>
<feature type="transmembrane region" description="Helical" evidence="12">
    <location>
        <begin position="382"/>
        <end position="404"/>
    </location>
</feature>
<evidence type="ECO:0000259" key="13">
    <source>
        <dbReference type="Pfam" id="PF00361"/>
    </source>
</evidence>
<dbReference type="NCBIfam" id="NF004498">
    <property type="entry name" value="PRK05846.1-1"/>
    <property type="match status" value="1"/>
</dbReference>
<comment type="function">
    <text evidence="7">NDH-1 shuttles electrons from NADH, via FMN and iron-sulfur (Fe-S) centers, to quinones in the respiratory chain. Couples the redox reaction to proton translocation (for every two electrons transferred, four hydrogen ions are translocated across the cytoplasmic membrane), and thus conserves the redox energy in a proton gradient.</text>
</comment>
<feature type="transmembrane region" description="Helical" evidence="12">
    <location>
        <begin position="80"/>
        <end position="102"/>
    </location>
</feature>
<keyword evidence="5 12" id="KW-1133">Transmembrane helix</keyword>
<feature type="transmembrane region" description="Helical" evidence="12">
    <location>
        <begin position="313"/>
        <end position="334"/>
    </location>
</feature>
<reference evidence="14 15" key="1">
    <citation type="journal article" date="2018" name="Genome Biol. Evol.">
        <title>Cladogenesis and Genomic Streamlining in Extracellular Endosymbionts of Tropical Stink Bugs.</title>
        <authorList>
            <person name="Otero-Bravo A."/>
            <person name="Goffredi S."/>
            <person name="Sabree Z.L."/>
        </authorList>
    </citation>
    <scope>NUCLEOTIDE SEQUENCE [LARGE SCALE GENOMIC DNA]</scope>
    <source>
        <strain evidence="14 15">SoEE</strain>
    </source>
</reference>
<protein>
    <recommendedName>
        <fullName evidence="3">NADH-quinone oxidoreductase subunit M</fullName>
    </recommendedName>
    <alternativeName>
        <fullName evidence="9">NADH dehydrogenase I subunit M</fullName>
    </alternativeName>
    <alternativeName>
        <fullName evidence="10">NDH-1 subunit M</fullName>
    </alternativeName>
</protein>
<evidence type="ECO:0000256" key="1">
    <source>
        <dbReference type="ARBA" id="ARBA00004127"/>
    </source>
</evidence>
<sequence length="505" mass="56832">MLLPLLIIIPFIGGILCCLTGLFDLKIPRFIAILTTGSVLLISISLWAQGNYSSELFTTPQWQLSFCIPWIPRFGINFNLALDGLSMLMLVLTGFLGSISVLSSWNEIKKYQGFFYLNLMWILGSILGVLLSIDLFLFFFFWELMLIPMSFIILFWGHSGSDNQTRVNAIIKFFIYTQISGLIMLLAIVGLAFVHYKSTGIWTFNYETLLKTPMSHDIEYILMLGFFIAFAIKMPIVPFHGWLLDTISQTPNSGVADIVGFLIKTAVYGLMRFSLPLFPHVSSEFAPIQMYLGIISIFYGSWMAFSQTDMKRLIAYASIAHMGFILIAIASNNVLAFQGIVIQMISHGISTTALFILCGQLYQRIQTREMNHMGGLWSKIKFIPGISMFFIAANLGLPGTGNFIGEFLILVGSFKFMPIVVTISIFGLVFSSIYSLVMMYYVYYGQSKFHYNLSELSLLEFSIIGILVILLILLGFYPQPILDTSFNSINSIQKLLTISVPTTRL</sequence>
<dbReference type="GO" id="GO:0012505">
    <property type="term" value="C:endomembrane system"/>
    <property type="evidence" value="ECO:0007669"/>
    <property type="project" value="UniProtKB-SubCell"/>
</dbReference>